<reference evidence="6 7" key="1">
    <citation type="submission" date="2016-06" db="EMBL/GenBank/DDBJ databases">
        <authorList>
            <person name="Kjaerup R.B."/>
            <person name="Dalgaard T.S."/>
            <person name="Juul-Madsen H.R."/>
        </authorList>
    </citation>
    <scope>NUCLEOTIDE SEQUENCE [LARGE SCALE GENOMIC DNA]</scope>
    <source>
        <strain evidence="6 7">DSM 43818</strain>
    </source>
</reference>
<dbReference type="InterPro" id="IPR050346">
    <property type="entry name" value="FMO-like"/>
</dbReference>
<feature type="domain" description="FAD/NAD(P)-binding" evidence="5">
    <location>
        <begin position="40"/>
        <end position="357"/>
    </location>
</feature>
<dbReference type="Proteomes" id="UP000199699">
    <property type="component" value="Unassembled WGS sequence"/>
</dbReference>
<dbReference type="AlphaFoldDB" id="A0A1C6RCX3"/>
<dbReference type="InterPro" id="IPR036188">
    <property type="entry name" value="FAD/NAD-bd_sf"/>
</dbReference>
<protein>
    <submittedName>
        <fullName evidence="6">Pyridine nucleotide-disulphide oxidoreductase</fullName>
    </submittedName>
</protein>
<dbReference type="PRINTS" id="PR00368">
    <property type="entry name" value="FADPNR"/>
</dbReference>
<evidence type="ECO:0000259" key="5">
    <source>
        <dbReference type="Pfam" id="PF07992"/>
    </source>
</evidence>
<keyword evidence="7" id="KW-1185">Reference proteome</keyword>
<sequence>MNVDQPHDLSAAEPGVVDTGDDAPAGMDPEVALAAVRAGVAIIGAGPVGLAAALAAADAGWPFTVYESGSGVGGNVRRWGHVRLFTPWSMNVSEPMARHLTAAGHPVPDDADTCPTGAELVTRLLEPLASLPALAGRIELGTTVLAVGREGLLKHEEIGTDQRAAHPFRILVRRADGTTDVVRAGLVIDCTGNYATPNSTGDGGVPAPGEEEAGDRIVRQLPDVAGDPDGWAGRSVLLVGAGKSAQTAARDLAALTAAAPDTRVHWAVRGTQPGWGAVDDDPLPERQALVESSNRLAEGAQPGFQVLTGVRVDAFRPVGDRLGVRLTGAADLELQVDRVLSLTGHVPDPTLHRQLQVHECYATAAPIALAAELLGEEAGDCLAQASHGVNVLRNPEPNYFILGAKSYGRNSQFLLRVGYEQVAEVAGAYPAPARLG</sequence>
<evidence type="ECO:0000256" key="1">
    <source>
        <dbReference type="ARBA" id="ARBA00022630"/>
    </source>
</evidence>
<evidence type="ECO:0000256" key="3">
    <source>
        <dbReference type="ARBA" id="ARBA00023002"/>
    </source>
</evidence>
<dbReference type="OrthoDB" id="7279140at2"/>
<dbReference type="GO" id="GO:0016491">
    <property type="term" value="F:oxidoreductase activity"/>
    <property type="evidence" value="ECO:0007669"/>
    <property type="project" value="UniProtKB-KW"/>
</dbReference>
<dbReference type="PANTHER" id="PTHR23023">
    <property type="entry name" value="DIMETHYLANILINE MONOOXYGENASE"/>
    <property type="match status" value="1"/>
</dbReference>
<organism evidence="6 7">
    <name type="scientific">Micromonospora nigra</name>
    <dbReference type="NCBI Taxonomy" id="145857"/>
    <lineage>
        <taxon>Bacteria</taxon>
        <taxon>Bacillati</taxon>
        <taxon>Actinomycetota</taxon>
        <taxon>Actinomycetes</taxon>
        <taxon>Micromonosporales</taxon>
        <taxon>Micromonosporaceae</taxon>
        <taxon>Micromonospora</taxon>
    </lineage>
</organism>
<name>A0A1C6RCX3_9ACTN</name>
<dbReference type="STRING" id="145857.GA0070616_0601"/>
<dbReference type="Pfam" id="PF07992">
    <property type="entry name" value="Pyr_redox_2"/>
    <property type="match status" value="1"/>
</dbReference>
<dbReference type="EMBL" id="FMHT01000003">
    <property type="protein sequence ID" value="SCL14999.1"/>
    <property type="molecule type" value="Genomic_DNA"/>
</dbReference>
<keyword evidence="1" id="KW-0285">Flavoprotein</keyword>
<dbReference type="RefSeq" id="WP_091075754.1">
    <property type="nucleotide sequence ID" value="NZ_FMHT01000003.1"/>
</dbReference>
<evidence type="ECO:0000313" key="6">
    <source>
        <dbReference type="EMBL" id="SCL14999.1"/>
    </source>
</evidence>
<accession>A0A1C6RCX3</accession>
<feature type="region of interest" description="Disordered" evidence="4">
    <location>
        <begin position="1"/>
        <end position="24"/>
    </location>
</feature>
<gene>
    <name evidence="6" type="ORF">GA0070616_0601</name>
</gene>
<evidence type="ECO:0000256" key="4">
    <source>
        <dbReference type="SAM" id="MobiDB-lite"/>
    </source>
</evidence>
<keyword evidence="2" id="KW-0274">FAD</keyword>
<dbReference type="InterPro" id="IPR023753">
    <property type="entry name" value="FAD/NAD-binding_dom"/>
</dbReference>
<proteinExistence type="predicted"/>
<evidence type="ECO:0000313" key="7">
    <source>
        <dbReference type="Proteomes" id="UP000199699"/>
    </source>
</evidence>
<dbReference type="SUPFAM" id="SSF51905">
    <property type="entry name" value="FAD/NAD(P)-binding domain"/>
    <property type="match status" value="2"/>
</dbReference>
<keyword evidence="3" id="KW-0560">Oxidoreductase</keyword>
<dbReference type="PRINTS" id="PR00411">
    <property type="entry name" value="PNDRDTASEI"/>
</dbReference>
<evidence type="ECO:0000256" key="2">
    <source>
        <dbReference type="ARBA" id="ARBA00022827"/>
    </source>
</evidence>
<dbReference type="Gene3D" id="3.50.50.60">
    <property type="entry name" value="FAD/NAD(P)-binding domain"/>
    <property type="match status" value="1"/>
</dbReference>